<evidence type="ECO:0000256" key="1">
    <source>
        <dbReference type="SAM" id="MobiDB-lite"/>
    </source>
</evidence>
<dbReference type="AlphaFoldDB" id="A0A1Q9CEY9"/>
<comment type="caution">
    <text evidence="2">The sequence shown here is derived from an EMBL/GenBank/DDBJ whole genome shotgun (WGS) entry which is preliminary data.</text>
</comment>
<keyword evidence="3" id="KW-1185">Reference proteome</keyword>
<accession>A0A1Q9CEY9</accession>
<gene>
    <name evidence="2" type="ORF">AK812_SmicGene37969</name>
</gene>
<evidence type="ECO:0000313" key="2">
    <source>
        <dbReference type="EMBL" id="OLP81490.1"/>
    </source>
</evidence>
<evidence type="ECO:0000313" key="3">
    <source>
        <dbReference type="Proteomes" id="UP000186817"/>
    </source>
</evidence>
<name>A0A1Q9CEY9_SYMMI</name>
<dbReference type="Proteomes" id="UP000186817">
    <property type="component" value="Unassembled WGS sequence"/>
</dbReference>
<feature type="region of interest" description="Disordered" evidence="1">
    <location>
        <begin position="41"/>
        <end position="66"/>
    </location>
</feature>
<feature type="compositionally biased region" description="Low complexity" evidence="1">
    <location>
        <begin position="41"/>
        <end position="54"/>
    </location>
</feature>
<feature type="region of interest" description="Disordered" evidence="1">
    <location>
        <begin position="1"/>
        <end position="22"/>
    </location>
</feature>
<dbReference type="EMBL" id="LSRX01001276">
    <property type="protein sequence ID" value="OLP81490.1"/>
    <property type="molecule type" value="Genomic_DNA"/>
</dbReference>
<proteinExistence type="predicted"/>
<reference evidence="2 3" key="1">
    <citation type="submission" date="2016-02" db="EMBL/GenBank/DDBJ databases">
        <title>Genome analysis of coral dinoflagellate symbionts highlights evolutionary adaptations to a symbiotic lifestyle.</title>
        <authorList>
            <person name="Aranda M."/>
            <person name="Li Y."/>
            <person name="Liew Y.J."/>
            <person name="Baumgarten S."/>
            <person name="Simakov O."/>
            <person name="Wilson M."/>
            <person name="Piel J."/>
            <person name="Ashoor H."/>
            <person name="Bougouffa S."/>
            <person name="Bajic V.B."/>
            <person name="Ryu T."/>
            <person name="Ravasi T."/>
            <person name="Bayer T."/>
            <person name="Micklem G."/>
            <person name="Kim H."/>
            <person name="Bhak J."/>
            <person name="Lajeunesse T.C."/>
            <person name="Voolstra C.R."/>
        </authorList>
    </citation>
    <scope>NUCLEOTIDE SEQUENCE [LARGE SCALE GENOMIC DNA]</scope>
    <source>
        <strain evidence="2 3">CCMP2467</strain>
    </source>
</reference>
<protein>
    <submittedName>
        <fullName evidence="2">Uncharacterized protein</fullName>
    </submittedName>
</protein>
<organism evidence="2 3">
    <name type="scientific">Symbiodinium microadriaticum</name>
    <name type="common">Dinoflagellate</name>
    <name type="synonym">Zooxanthella microadriatica</name>
    <dbReference type="NCBI Taxonomy" id="2951"/>
    <lineage>
        <taxon>Eukaryota</taxon>
        <taxon>Sar</taxon>
        <taxon>Alveolata</taxon>
        <taxon>Dinophyceae</taxon>
        <taxon>Suessiales</taxon>
        <taxon>Symbiodiniaceae</taxon>
        <taxon>Symbiodinium</taxon>
    </lineage>
</organism>
<sequence length="66" mass="7420">MARVSETGRRQRRPPSATFGCADRDAARKVVVAAERPLSARLPPRLPHPVLVPRQEMMKFDPTGQR</sequence>